<dbReference type="CDD" id="cd00801">
    <property type="entry name" value="INT_P4_C"/>
    <property type="match status" value="1"/>
</dbReference>
<dbReference type="AlphaFoldDB" id="A0A2D0IKX6"/>
<evidence type="ECO:0000313" key="7">
    <source>
        <dbReference type="EMBL" id="RKE88709.1"/>
    </source>
</evidence>
<dbReference type="Proteomes" id="UP000225605">
    <property type="component" value="Unassembled WGS sequence"/>
</dbReference>
<accession>A0A2D0IKX6</accession>
<evidence type="ECO:0000256" key="4">
    <source>
        <dbReference type="ARBA" id="ARBA00023172"/>
    </source>
</evidence>
<comment type="similarity">
    <text evidence="1">Belongs to the 'phage' integrase family.</text>
</comment>
<gene>
    <name evidence="7" type="ORF">BDE27_3361</name>
    <name evidence="6" type="ORF">Xehl_03603</name>
</gene>
<dbReference type="SUPFAM" id="SSF56349">
    <property type="entry name" value="DNA breaking-rejoining enzymes"/>
    <property type="match status" value="1"/>
</dbReference>
<evidence type="ECO:0000313" key="8">
    <source>
        <dbReference type="Proteomes" id="UP000225605"/>
    </source>
</evidence>
<dbReference type="InterPro" id="IPR002104">
    <property type="entry name" value="Integrase_catalytic"/>
</dbReference>
<dbReference type="PROSITE" id="PS51898">
    <property type="entry name" value="TYR_RECOMBINASE"/>
    <property type="match status" value="1"/>
</dbReference>
<evidence type="ECO:0000313" key="9">
    <source>
        <dbReference type="Proteomes" id="UP000283568"/>
    </source>
</evidence>
<dbReference type="GO" id="GO:0006310">
    <property type="term" value="P:DNA recombination"/>
    <property type="evidence" value="ECO:0007669"/>
    <property type="project" value="UniProtKB-KW"/>
</dbReference>
<keyword evidence="4" id="KW-0233">DNA recombination</keyword>
<dbReference type="InterPro" id="IPR013762">
    <property type="entry name" value="Integrase-like_cat_sf"/>
</dbReference>
<dbReference type="InterPro" id="IPR050808">
    <property type="entry name" value="Phage_Integrase"/>
</dbReference>
<dbReference type="InterPro" id="IPR010998">
    <property type="entry name" value="Integrase_recombinase_N"/>
</dbReference>
<evidence type="ECO:0000256" key="2">
    <source>
        <dbReference type="ARBA" id="ARBA00022908"/>
    </source>
</evidence>
<dbReference type="Gene3D" id="3.30.160.390">
    <property type="entry name" value="Integrase, DNA-binding domain"/>
    <property type="match status" value="1"/>
</dbReference>
<keyword evidence="9" id="KW-1185">Reference proteome</keyword>
<dbReference type="InterPro" id="IPR053876">
    <property type="entry name" value="Phage_int_M"/>
</dbReference>
<dbReference type="GO" id="GO:0015074">
    <property type="term" value="P:DNA integration"/>
    <property type="evidence" value="ECO:0007669"/>
    <property type="project" value="UniProtKB-KW"/>
</dbReference>
<dbReference type="Proteomes" id="UP000283568">
    <property type="component" value="Unassembled WGS sequence"/>
</dbReference>
<dbReference type="Pfam" id="PF00589">
    <property type="entry name" value="Phage_integrase"/>
    <property type="match status" value="1"/>
</dbReference>
<dbReference type="PANTHER" id="PTHR30629:SF6">
    <property type="entry name" value="PROPHAGE INTEGRASE INTA-RELATED"/>
    <property type="match status" value="1"/>
</dbReference>
<dbReference type="GO" id="GO:0003677">
    <property type="term" value="F:DNA binding"/>
    <property type="evidence" value="ECO:0007669"/>
    <property type="project" value="UniProtKB-KW"/>
</dbReference>
<dbReference type="InterPro" id="IPR038488">
    <property type="entry name" value="Integrase_DNA-bd_sf"/>
</dbReference>
<name>A0A2D0IKX6_9GAMM</name>
<evidence type="ECO:0000313" key="6">
    <source>
        <dbReference type="EMBL" id="PHM22457.1"/>
    </source>
</evidence>
<dbReference type="InterPro" id="IPR011010">
    <property type="entry name" value="DNA_brk_join_enz"/>
</dbReference>
<dbReference type="EMBL" id="RAQI01000005">
    <property type="protein sequence ID" value="RKE88709.1"/>
    <property type="molecule type" value="Genomic_DNA"/>
</dbReference>
<evidence type="ECO:0000259" key="5">
    <source>
        <dbReference type="PROSITE" id="PS51898"/>
    </source>
</evidence>
<evidence type="ECO:0000256" key="3">
    <source>
        <dbReference type="ARBA" id="ARBA00023125"/>
    </source>
</evidence>
<reference evidence="6 8" key="1">
    <citation type="journal article" date="2017" name="Nat. Microbiol.">
        <title>Natural product diversity associated with the nematode symbionts Photorhabdus and Xenorhabdus.</title>
        <authorList>
            <person name="Tobias N.J."/>
            <person name="Wolff H."/>
            <person name="Djahanschiri B."/>
            <person name="Grundmann F."/>
            <person name="Kronenwerth M."/>
            <person name="Shi Y.M."/>
            <person name="Simonyi S."/>
            <person name="Grun P."/>
            <person name="Shapiro-Ilan D."/>
            <person name="Pidot S.J."/>
            <person name="Stinear T.P."/>
            <person name="Ebersberger I."/>
            <person name="Bode H.B."/>
        </authorList>
    </citation>
    <scope>NUCLEOTIDE SEQUENCE [LARGE SCALE GENOMIC DNA]</scope>
    <source>
        <strain evidence="6 8">DSM 16337</strain>
    </source>
</reference>
<reference evidence="7 9" key="2">
    <citation type="submission" date="2018-09" db="EMBL/GenBank/DDBJ databases">
        <title>Genomic Encyclopedia of Archaeal and Bacterial Type Strains, Phase II (KMG-II): from individual species to whole genera.</title>
        <authorList>
            <person name="Goeker M."/>
        </authorList>
    </citation>
    <scope>NUCLEOTIDE SEQUENCE [LARGE SCALE GENOMIC DNA]</scope>
    <source>
        <strain evidence="7 9">DSM 16337</strain>
    </source>
</reference>
<keyword evidence="2" id="KW-0229">DNA integration</keyword>
<dbReference type="RefSeq" id="WP_099133753.1">
    <property type="nucleotide sequence ID" value="NZ_CAWNOJ010000037.1"/>
</dbReference>
<dbReference type="OrthoDB" id="9795573at2"/>
<comment type="caution">
    <text evidence="6">The sequence shown here is derived from an EMBL/GenBank/DDBJ whole genome shotgun (WGS) entry which is preliminary data.</text>
</comment>
<protein>
    <submittedName>
        <fullName evidence="6">Integrase</fullName>
    </submittedName>
</protein>
<dbReference type="Pfam" id="PF13356">
    <property type="entry name" value="Arm-DNA-bind_3"/>
    <property type="match status" value="1"/>
</dbReference>
<keyword evidence="3" id="KW-0238">DNA-binding</keyword>
<sequence length="427" mass="48375">MPKKITPLSPTMVSNAKAKLDSKTGKPKDTIYRDGDNLELLVKASGIKLWYFRYYKPFTQKRTMIAFGEYPSTKLADARRLKDEAKAMLAKDIDPVDWRKQQAAAIQEENSNTLRNIATRWFEVKKTTVSEDYAKDIWRSLEKDIFPKLGDVPISSLKAPMLVEVLKPIEARGNLETIKRLTQRTVEIIDYAMNLGVIDANPFTTVSKAFPKPKKKHNPTIRPEELPGLMQALSVAQVERQTRLVIEWQLLTAVRPGEAVKARWSEIDFENKVWNIPAETMKTSHAHTVPLCQPALDLLEIMKPISGHREFVFPHRSTPNTHMNSQTANMALKRMGYQDMLTAHGIRSIVSTAMNEQSFMPDAIEAVLAHREKNSVRAAYNRATYLEQRQVMMDWWGLYVKGAATGDLTVAGSVKGLRIVGSDYYVG</sequence>
<organism evidence="6 8">
    <name type="scientific">Xenorhabdus ehlersii</name>
    <dbReference type="NCBI Taxonomy" id="290111"/>
    <lineage>
        <taxon>Bacteria</taxon>
        <taxon>Pseudomonadati</taxon>
        <taxon>Pseudomonadota</taxon>
        <taxon>Gammaproteobacteria</taxon>
        <taxon>Enterobacterales</taxon>
        <taxon>Morganellaceae</taxon>
        <taxon>Xenorhabdus</taxon>
    </lineage>
</organism>
<dbReference type="InterPro" id="IPR025166">
    <property type="entry name" value="Integrase_DNA_bind_dom"/>
</dbReference>
<proteinExistence type="inferred from homology"/>
<dbReference type="EMBL" id="NIBT01000025">
    <property type="protein sequence ID" value="PHM22457.1"/>
    <property type="molecule type" value="Genomic_DNA"/>
</dbReference>
<dbReference type="NCBIfam" id="NF007246">
    <property type="entry name" value="PRK09692.1"/>
    <property type="match status" value="1"/>
</dbReference>
<dbReference type="Pfam" id="PF22022">
    <property type="entry name" value="Phage_int_M"/>
    <property type="match status" value="1"/>
</dbReference>
<dbReference type="PANTHER" id="PTHR30629">
    <property type="entry name" value="PROPHAGE INTEGRASE"/>
    <property type="match status" value="1"/>
</dbReference>
<feature type="domain" description="Tyr recombinase" evidence="5">
    <location>
        <begin position="216"/>
        <end position="393"/>
    </location>
</feature>
<dbReference type="Gene3D" id="1.10.150.130">
    <property type="match status" value="1"/>
</dbReference>
<dbReference type="Gene3D" id="1.10.443.10">
    <property type="entry name" value="Intergrase catalytic core"/>
    <property type="match status" value="1"/>
</dbReference>
<evidence type="ECO:0000256" key="1">
    <source>
        <dbReference type="ARBA" id="ARBA00008857"/>
    </source>
</evidence>